<dbReference type="EMBL" id="CP020083">
    <property type="protein sequence ID" value="ASR51351.1"/>
    <property type="molecule type" value="Genomic_DNA"/>
</dbReference>
<organism evidence="1 2">
    <name type="scientific">Blastomonas fulva</name>
    <dbReference type="NCBI Taxonomy" id="1550728"/>
    <lineage>
        <taxon>Bacteria</taxon>
        <taxon>Pseudomonadati</taxon>
        <taxon>Pseudomonadota</taxon>
        <taxon>Alphaproteobacteria</taxon>
        <taxon>Sphingomonadales</taxon>
        <taxon>Sphingomonadaceae</taxon>
        <taxon>Blastomonas</taxon>
    </lineage>
</organism>
<dbReference type="RefSeq" id="WP_117352049.1">
    <property type="nucleotide sequence ID" value="NZ_CP020083.1"/>
</dbReference>
<sequence length="177" mass="19164">MTDTRFHAASIVADDPLPPAPTDICGLPQGAAAVARGIARLFRRNQIWVAPEIALPNGRRADLMGLDSRGAIVIVEIKVSRADLLGDAKWPEYLDHCDRFYWGLPPSLDAALVQSPAFLPDTTGLIIADAYDAEIVRPAATRPLAPARRKSETARLACLALRRLNLLHDPAAPGEPY</sequence>
<name>A0ABN5B382_9SPHN</name>
<dbReference type="Proteomes" id="UP000258016">
    <property type="component" value="Chromosome"/>
</dbReference>
<evidence type="ECO:0000313" key="2">
    <source>
        <dbReference type="Proteomes" id="UP000258016"/>
    </source>
</evidence>
<evidence type="ECO:0000313" key="1">
    <source>
        <dbReference type="EMBL" id="ASR51351.1"/>
    </source>
</evidence>
<reference evidence="1 2" key="1">
    <citation type="submission" date="2017-03" db="EMBL/GenBank/DDBJ databases">
        <title>Complete genome sequence of Blastomonas fulva degrading microcsystin LR.</title>
        <authorList>
            <person name="Lee H.-g."/>
            <person name="Jin L."/>
            <person name="oh H.-M."/>
        </authorList>
    </citation>
    <scope>NUCLEOTIDE SEQUENCE [LARGE SCALE GENOMIC DNA]</scope>
    <source>
        <strain evidence="1 2">T2</strain>
    </source>
</reference>
<dbReference type="GeneID" id="303485442"/>
<evidence type="ECO:0008006" key="3">
    <source>
        <dbReference type="Google" id="ProtNLM"/>
    </source>
</evidence>
<dbReference type="Pfam" id="PF06319">
    <property type="entry name" value="MmcB-like"/>
    <property type="match status" value="1"/>
</dbReference>
<keyword evidence="2" id="KW-1185">Reference proteome</keyword>
<accession>A0ABN5B382</accession>
<protein>
    <recommendedName>
        <fullName evidence="3">DNA repair protein MmcB-related protein</fullName>
    </recommendedName>
</protein>
<dbReference type="InterPro" id="IPR009394">
    <property type="entry name" value="MmcB-like"/>
</dbReference>
<proteinExistence type="predicted"/>
<gene>
    <name evidence="1" type="ORF">B5J99_07645</name>
</gene>